<name>A0A840LGB3_9BURK</name>
<organism evidence="3 4">
    <name type="scientific">Roseateles oligotrophus</name>
    <dbReference type="NCBI Taxonomy" id="1769250"/>
    <lineage>
        <taxon>Bacteria</taxon>
        <taxon>Pseudomonadati</taxon>
        <taxon>Pseudomonadota</taxon>
        <taxon>Betaproteobacteria</taxon>
        <taxon>Burkholderiales</taxon>
        <taxon>Sphaerotilaceae</taxon>
        <taxon>Roseateles</taxon>
    </lineage>
</organism>
<evidence type="ECO:0000313" key="4">
    <source>
        <dbReference type="Proteomes" id="UP000562027"/>
    </source>
</evidence>
<reference evidence="3 4" key="1">
    <citation type="submission" date="2020-08" db="EMBL/GenBank/DDBJ databases">
        <title>Functional genomics of gut bacteria from endangered species of beetles.</title>
        <authorList>
            <person name="Carlos-Shanley C."/>
        </authorList>
    </citation>
    <scope>NUCLEOTIDE SEQUENCE [LARGE SCALE GENOMIC DNA]</scope>
    <source>
        <strain evidence="3 4">S00239</strain>
    </source>
</reference>
<evidence type="ECO:0000256" key="2">
    <source>
        <dbReference type="SAM" id="SignalP"/>
    </source>
</evidence>
<accession>A0A840LGB3</accession>
<dbReference type="AlphaFoldDB" id="A0A840LGB3"/>
<protein>
    <submittedName>
        <fullName evidence="3">Chromosome segregation ATPase</fullName>
    </submittedName>
</protein>
<keyword evidence="2" id="KW-0732">Signal</keyword>
<feature type="coiled-coil region" evidence="1">
    <location>
        <begin position="31"/>
        <end position="115"/>
    </location>
</feature>
<proteinExistence type="predicted"/>
<feature type="signal peptide" evidence="2">
    <location>
        <begin position="1"/>
        <end position="23"/>
    </location>
</feature>
<comment type="caution">
    <text evidence="3">The sequence shown here is derived from an EMBL/GenBank/DDBJ whole genome shotgun (WGS) entry which is preliminary data.</text>
</comment>
<dbReference type="RefSeq" id="WP_184304632.1">
    <property type="nucleotide sequence ID" value="NZ_JACHLP010000014.1"/>
</dbReference>
<evidence type="ECO:0000256" key="1">
    <source>
        <dbReference type="SAM" id="Coils"/>
    </source>
</evidence>
<evidence type="ECO:0000313" key="3">
    <source>
        <dbReference type="EMBL" id="MBB4846095.1"/>
    </source>
</evidence>
<dbReference type="EMBL" id="JACHLP010000014">
    <property type="protein sequence ID" value="MBB4846095.1"/>
    <property type="molecule type" value="Genomic_DNA"/>
</dbReference>
<keyword evidence="4" id="KW-1185">Reference proteome</keyword>
<keyword evidence="1" id="KW-0175">Coiled coil</keyword>
<gene>
    <name evidence="3" type="ORF">HNP55_004649</name>
</gene>
<dbReference type="Proteomes" id="UP000562027">
    <property type="component" value="Unassembled WGS sequence"/>
</dbReference>
<feature type="chain" id="PRO_5033009001" evidence="2">
    <location>
        <begin position="24"/>
        <end position="226"/>
    </location>
</feature>
<sequence length="226" mass="24779">MQIRACFTIAGLLCAGLLSSAQAQGEGNKPASREREQLRRVQQALQAEQAKVQGLEAEKTQLLQDKARLDEQGQRLRQGSQAQLKRQQEQAQSELTRLREALAAASAERAQIEAQAVEREQHWQTQALASRAALTELKLSNTSLAALLQGRTEALNGAEQRNSELHKLALQALDRWLNKSGAEVALQQEPLLGLGRVRMEESAEQLRLRIDAQRLPLNAAAGGGAQ</sequence>